<dbReference type="STRING" id="1203190.GCA_000312345_00462"/>
<organism evidence="1 2">
    <name type="scientific">Corynebacterium timonense</name>
    <dbReference type="NCBI Taxonomy" id="441500"/>
    <lineage>
        <taxon>Bacteria</taxon>
        <taxon>Bacillati</taxon>
        <taxon>Actinomycetota</taxon>
        <taxon>Actinomycetes</taxon>
        <taxon>Mycobacteriales</taxon>
        <taxon>Corynebacteriaceae</taxon>
        <taxon>Corynebacterium</taxon>
    </lineage>
</organism>
<evidence type="ECO:0000313" key="1">
    <source>
        <dbReference type="EMBL" id="SDR76986.1"/>
    </source>
</evidence>
<protein>
    <submittedName>
        <fullName evidence="1">Uncharacterized protein</fullName>
    </submittedName>
</protein>
<dbReference type="AlphaFoldDB" id="A0A1H1LR35"/>
<dbReference type="Proteomes" id="UP000182237">
    <property type="component" value="Chromosome I"/>
</dbReference>
<dbReference type="EMBL" id="LT629765">
    <property type="protein sequence ID" value="SDR76986.1"/>
    <property type="molecule type" value="Genomic_DNA"/>
</dbReference>
<accession>A0A1H1LR35</accession>
<sequence length="55" mass="6181">MTTFVHACGGEAGVETRCPDCGTYGWRPGTSRYQLTPRKARTTRLPRDTARYESD</sequence>
<proteinExistence type="predicted"/>
<evidence type="ECO:0000313" key="2">
    <source>
        <dbReference type="Proteomes" id="UP000182237"/>
    </source>
</evidence>
<gene>
    <name evidence="1" type="ORF">SAMN04488539_0307</name>
</gene>
<reference evidence="1 2" key="1">
    <citation type="submission" date="2016-10" db="EMBL/GenBank/DDBJ databases">
        <authorList>
            <person name="de Groot N.N."/>
        </authorList>
    </citation>
    <scope>NUCLEOTIDE SEQUENCE [LARGE SCALE GENOMIC DNA]</scope>
    <source>
        <strain evidence="1 2">DSM 45434</strain>
    </source>
</reference>
<name>A0A1H1LR35_9CORY</name>
<keyword evidence="2" id="KW-1185">Reference proteome</keyword>